<dbReference type="PANTHER" id="PTHR33258">
    <property type="entry name" value="TRANSPOSASE INSL FOR INSERTION SEQUENCE ELEMENT IS186A-RELATED"/>
    <property type="match status" value="1"/>
</dbReference>
<protein>
    <recommendedName>
        <fullName evidence="1">Transposase IS4-like domain-containing protein</fullName>
    </recommendedName>
</protein>
<dbReference type="PANTHER" id="PTHR33258:SF1">
    <property type="entry name" value="TRANSPOSASE INSL FOR INSERTION SEQUENCE ELEMENT IS186A-RELATED"/>
    <property type="match status" value="1"/>
</dbReference>
<dbReference type="SUPFAM" id="SSF53098">
    <property type="entry name" value="Ribonuclease H-like"/>
    <property type="match status" value="1"/>
</dbReference>
<sequence>MSHFTSNTYILKRKILTFTKKFSRKLSKPERKFTADITYGMLASGSCLLTDVCDQLHEPSKKINVVDRLSRHLEKGVSASAASAYLQQVKKWSSSEPIIYIDDSDVVKPDGYKFESLGIVRDGSESTSTKSVYKKGYHVTEACILTSANHPVSIFSKIHSSHEKDYKSANTITFQAIEQGNSLFGKATFVMDRGYDDNKMFLKLDELGQDYVIRLKSNRKLLYHNKWTKATELRNRRKGKVKTNVFYKGKNHEAYLSHVKVQITASRKDIFLVLVYGITEHPMMLVTNKEIKSKDDIIRVARTYFSRWKIEEYFRCKKQMFQFENFRVRKLKAINALNFYITLCMAFLAMISMESETNALKVSIIKAANPVKEKVFFCYYRLAKGISGILSYAKEGVRLWFRTKRPAYRQLCLKLAA</sequence>
<reference evidence="2 3" key="1">
    <citation type="submission" date="2024-06" db="EMBL/GenBank/DDBJ databases">
        <title>Genomic Encyclopedia of Type Strains, Phase IV (KMG-IV): sequencing the most valuable type-strain genomes for metagenomic binning, comparative biology and taxonomic classification.</title>
        <authorList>
            <person name="Goeker M."/>
        </authorList>
    </citation>
    <scope>NUCLEOTIDE SEQUENCE [LARGE SCALE GENOMIC DNA]</scope>
    <source>
        <strain evidence="2 3">DSM 29492</strain>
    </source>
</reference>
<proteinExistence type="predicted"/>
<accession>A0ABV2MB78</accession>
<evidence type="ECO:0000313" key="2">
    <source>
        <dbReference type="EMBL" id="MET3752653.1"/>
    </source>
</evidence>
<keyword evidence="3" id="KW-1185">Reference proteome</keyword>
<comment type="caution">
    <text evidence="2">The sequence shown here is derived from an EMBL/GenBank/DDBJ whole genome shotgun (WGS) entry which is preliminary data.</text>
</comment>
<gene>
    <name evidence="2" type="ORF">ABID24_003928</name>
</gene>
<name>A0ABV2MB78_9FIRM</name>
<organism evidence="2 3">
    <name type="scientific">Blautia caecimuris</name>
    <dbReference type="NCBI Taxonomy" id="1796615"/>
    <lineage>
        <taxon>Bacteria</taxon>
        <taxon>Bacillati</taxon>
        <taxon>Bacillota</taxon>
        <taxon>Clostridia</taxon>
        <taxon>Lachnospirales</taxon>
        <taxon>Lachnospiraceae</taxon>
        <taxon>Blautia</taxon>
    </lineage>
</organism>
<dbReference type="InterPro" id="IPR002559">
    <property type="entry name" value="Transposase_11"/>
</dbReference>
<dbReference type="Proteomes" id="UP001549106">
    <property type="component" value="Unassembled WGS sequence"/>
</dbReference>
<evidence type="ECO:0000313" key="3">
    <source>
        <dbReference type="Proteomes" id="UP001549106"/>
    </source>
</evidence>
<dbReference type="Pfam" id="PF01609">
    <property type="entry name" value="DDE_Tnp_1"/>
    <property type="match status" value="1"/>
</dbReference>
<dbReference type="EMBL" id="JBEPMJ010000085">
    <property type="protein sequence ID" value="MET3752653.1"/>
    <property type="molecule type" value="Genomic_DNA"/>
</dbReference>
<feature type="domain" description="Transposase IS4-like" evidence="1">
    <location>
        <begin position="97"/>
        <end position="344"/>
    </location>
</feature>
<dbReference type="InterPro" id="IPR012337">
    <property type="entry name" value="RNaseH-like_sf"/>
</dbReference>
<evidence type="ECO:0000259" key="1">
    <source>
        <dbReference type="Pfam" id="PF01609"/>
    </source>
</evidence>
<dbReference type="Gene3D" id="3.90.350.10">
    <property type="entry name" value="Transposase Inhibitor Protein From Tn5, Chain A, domain 1"/>
    <property type="match status" value="1"/>
</dbReference>
<dbReference type="RefSeq" id="WP_171026699.1">
    <property type="nucleotide sequence ID" value="NZ_BAABXN010000001.1"/>
</dbReference>